<reference evidence="2" key="1">
    <citation type="journal article" date="2019" name="Int. J. Syst. Evol. Microbiol.">
        <title>The Global Catalogue of Microorganisms (GCM) 10K type strain sequencing project: providing services to taxonomists for standard genome sequencing and annotation.</title>
        <authorList>
            <consortium name="The Broad Institute Genomics Platform"/>
            <consortium name="The Broad Institute Genome Sequencing Center for Infectious Disease"/>
            <person name="Wu L."/>
            <person name="Ma J."/>
        </authorList>
    </citation>
    <scope>NUCLEOTIDE SEQUENCE [LARGE SCALE GENOMIC DNA]</scope>
    <source>
        <strain evidence="2">KCTC 22671</strain>
    </source>
</reference>
<proteinExistence type="predicted"/>
<dbReference type="PROSITE" id="PS51450">
    <property type="entry name" value="LRR"/>
    <property type="match status" value="1"/>
</dbReference>
<name>A0ABW5YNZ4_9FLAO</name>
<evidence type="ECO:0000313" key="2">
    <source>
        <dbReference type="Proteomes" id="UP001597534"/>
    </source>
</evidence>
<dbReference type="RefSeq" id="WP_379812515.1">
    <property type="nucleotide sequence ID" value="NZ_JBHUPC010000017.1"/>
</dbReference>
<dbReference type="InterPro" id="IPR001611">
    <property type="entry name" value="Leu-rich_rpt"/>
</dbReference>
<protein>
    <submittedName>
        <fullName evidence="1">Uncharacterized protein</fullName>
    </submittedName>
</protein>
<gene>
    <name evidence="1" type="ORF">ACFS5J_12315</name>
</gene>
<comment type="caution">
    <text evidence="1">The sequence shown here is derived from an EMBL/GenBank/DDBJ whole genome shotgun (WGS) entry which is preliminary data.</text>
</comment>
<dbReference type="EMBL" id="JBHUPC010000017">
    <property type="protein sequence ID" value="MFD2892796.1"/>
    <property type="molecule type" value="Genomic_DNA"/>
</dbReference>
<organism evidence="1 2">
    <name type="scientific">Flavobacterium chuncheonense</name>
    <dbReference type="NCBI Taxonomy" id="2026653"/>
    <lineage>
        <taxon>Bacteria</taxon>
        <taxon>Pseudomonadati</taxon>
        <taxon>Bacteroidota</taxon>
        <taxon>Flavobacteriia</taxon>
        <taxon>Flavobacteriales</taxon>
        <taxon>Flavobacteriaceae</taxon>
        <taxon>Flavobacterium</taxon>
    </lineage>
</organism>
<accession>A0ABW5YNZ4</accession>
<keyword evidence="2" id="KW-1185">Reference proteome</keyword>
<dbReference type="Proteomes" id="UP001597534">
    <property type="component" value="Unassembled WGS sequence"/>
</dbReference>
<evidence type="ECO:0000313" key="1">
    <source>
        <dbReference type="EMBL" id="MFD2892796.1"/>
    </source>
</evidence>
<sequence>MEKTTISVILILIFQNIFSQEIKNCDEKLLNSEYTIDYKSLEEKIYEPIEDFSYFVNCGLDPIDIEICSNKMFFVTMILQSMENKEKVTHKEILEKILEIKNTVDYKLAKERLQTSKELAFKKGNLEDWKNDSIKLKKLYIPDNKIIEIKKIIDLNNNKYTFQEIFSKLNEK</sequence>